<name>M7CCA9_CHEMY</name>
<sequence>EEEEEDAFASVQVPAAAFLGSGTPSGGAGGSRGRLNSFTQGILPVSFSRPIPQGYCCLEQGGPGALELQRSRPIPQGYCCLEQGGPGALELQRSRAPRGPVGERGQATLTPKGARGDGDPDPELTPARSPRKRINGHKSDVKNYNIQKPVREHFNLFGRSITELKVATLQQNNFKNRLQRETAELELICKLDRLT</sequence>
<evidence type="ECO:0000256" key="1">
    <source>
        <dbReference type="SAM" id="MobiDB-lite"/>
    </source>
</evidence>
<keyword evidence="3" id="KW-1185">Reference proteome</keyword>
<evidence type="ECO:0000313" key="3">
    <source>
        <dbReference type="Proteomes" id="UP000031443"/>
    </source>
</evidence>
<feature type="compositionally biased region" description="Gly residues" evidence="1">
    <location>
        <begin position="23"/>
        <end position="32"/>
    </location>
</feature>
<protein>
    <submittedName>
        <fullName evidence="2">CDK5 and ABL1 enzyme substrate 1</fullName>
    </submittedName>
</protein>
<dbReference type="Proteomes" id="UP000031443">
    <property type="component" value="Unassembled WGS sequence"/>
</dbReference>
<reference evidence="3" key="1">
    <citation type="journal article" date="2013" name="Nat. Genet.">
        <title>The draft genomes of soft-shell turtle and green sea turtle yield insights into the development and evolution of the turtle-specific body plan.</title>
        <authorList>
            <person name="Wang Z."/>
            <person name="Pascual-Anaya J."/>
            <person name="Zadissa A."/>
            <person name="Li W."/>
            <person name="Niimura Y."/>
            <person name="Huang Z."/>
            <person name="Li C."/>
            <person name="White S."/>
            <person name="Xiong Z."/>
            <person name="Fang D."/>
            <person name="Wang B."/>
            <person name="Ming Y."/>
            <person name="Chen Y."/>
            <person name="Zheng Y."/>
            <person name="Kuraku S."/>
            <person name="Pignatelli M."/>
            <person name="Herrero J."/>
            <person name="Beal K."/>
            <person name="Nozawa M."/>
            <person name="Li Q."/>
            <person name="Wang J."/>
            <person name="Zhang H."/>
            <person name="Yu L."/>
            <person name="Shigenobu S."/>
            <person name="Wang J."/>
            <person name="Liu J."/>
            <person name="Flicek P."/>
            <person name="Searle S."/>
            <person name="Wang J."/>
            <person name="Kuratani S."/>
            <person name="Yin Y."/>
            <person name="Aken B."/>
            <person name="Zhang G."/>
            <person name="Irie N."/>
        </authorList>
    </citation>
    <scope>NUCLEOTIDE SEQUENCE [LARGE SCALE GENOMIC DNA]</scope>
</reference>
<gene>
    <name evidence="2" type="ORF">UY3_04407</name>
</gene>
<evidence type="ECO:0000313" key="2">
    <source>
        <dbReference type="EMBL" id="EMP38372.1"/>
    </source>
</evidence>
<dbReference type="STRING" id="8469.M7CCA9"/>
<dbReference type="EMBL" id="KB519916">
    <property type="protein sequence ID" value="EMP38372.1"/>
    <property type="molecule type" value="Genomic_DNA"/>
</dbReference>
<dbReference type="eggNOG" id="KOG4164">
    <property type="taxonomic scope" value="Eukaryota"/>
</dbReference>
<dbReference type="AlphaFoldDB" id="M7CCA9"/>
<organism evidence="2 3">
    <name type="scientific">Chelonia mydas</name>
    <name type="common">Green sea-turtle</name>
    <name type="synonym">Chelonia agassizi</name>
    <dbReference type="NCBI Taxonomy" id="8469"/>
    <lineage>
        <taxon>Eukaryota</taxon>
        <taxon>Metazoa</taxon>
        <taxon>Chordata</taxon>
        <taxon>Craniata</taxon>
        <taxon>Vertebrata</taxon>
        <taxon>Euteleostomi</taxon>
        <taxon>Archelosauria</taxon>
        <taxon>Testudinata</taxon>
        <taxon>Testudines</taxon>
        <taxon>Cryptodira</taxon>
        <taxon>Durocryptodira</taxon>
        <taxon>Americhelydia</taxon>
        <taxon>Chelonioidea</taxon>
        <taxon>Cheloniidae</taxon>
        <taxon>Chelonia</taxon>
    </lineage>
</organism>
<accession>M7CCA9</accession>
<feature type="region of interest" description="Disordered" evidence="1">
    <location>
        <begin position="93"/>
        <end position="139"/>
    </location>
</feature>
<proteinExistence type="predicted"/>
<feature type="region of interest" description="Disordered" evidence="1">
    <location>
        <begin position="1"/>
        <end position="35"/>
    </location>
</feature>
<feature type="non-terminal residue" evidence="2">
    <location>
        <position position="1"/>
    </location>
</feature>